<organism evidence="1 2">
    <name type="scientific">Sneathiella chungangensis</name>
    <dbReference type="NCBI Taxonomy" id="1418234"/>
    <lineage>
        <taxon>Bacteria</taxon>
        <taxon>Pseudomonadati</taxon>
        <taxon>Pseudomonadota</taxon>
        <taxon>Alphaproteobacteria</taxon>
        <taxon>Sneathiellales</taxon>
        <taxon>Sneathiellaceae</taxon>
        <taxon>Sneathiella</taxon>
    </lineage>
</organism>
<dbReference type="OrthoDB" id="8479024at2"/>
<accession>A0A845MHJ6</accession>
<protein>
    <submittedName>
        <fullName evidence="1">DUF1499 domain-containing protein</fullName>
    </submittedName>
</protein>
<dbReference type="EMBL" id="WTVA01000014">
    <property type="protein sequence ID" value="MZR23135.1"/>
    <property type="molecule type" value="Genomic_DNA"/>
</dbReference>
<dbReference type="AlphaFoldDB" id="A0A845MHJ6"/>
<comment type="caution">
    <text evidence="1">The sequence shown here is derived from an EMBL/GenBank/DDBJ whole genome shotgun (WGS) entry which is preliminary data.</text>
</comment>
<reference evidence="1 2" key="1">
    <citation type="journal article" date="2014" name="Int. J. Syst. Evol. Microbiol.">
        <title>Sneathiella chungangensis sp. nov., isolated from a marine sand, and emended description of the genus Sneathiella.</title>
        <authorList>
            <person name="Siamphan C."/>
            <person name="Kim H."/>
            <person name="Lee J.S."/>
            <person name="Kim W."/>
        </authorList>
    </citation>
    <scope>NUCLEOTIDE SEQUENCE [LARGE SCALE GENOMIC DNA]</scope>
    <source>
        <strain evidence="1 2">KCTC 32476</strain>
    </source>
</reference>
<dbReference type="Proteomes" id="UP000445696">
    <property type="component" value="Unassembled WGS sequence"/>
</dbReference>
<evidence type="ECO:0000313" key="1">
    <source>
        <dbReference type="EMBL" id="MZR23135.1"/>
    </source>
</evidence>
<dbReference type="Pfam" id="PF07386">
    <property type="entry name" value="DUF1499"/>
    <property type="match status" value="1"/>
</dbReference>
<evidence type="ECO:0000313" key="2">
    <source>
        <dbReference type="Proteomes" id="UP000445696"/>
    </source>
</evidence>
<proteinExistence type="predicted"/>
<sequence>MSPPDYAQYPPKTISPIFEFDAPKLAALFEMVALAEPRVEKLNSREIGKDLQVDYVQYSKLIGYPDTVTARFIDLGPGKSTLAVFSRAHYGYRDFGVNEARIKDWMRKLDLAVKKQENGS</sequence>
<gene>
    <name evidence="1" type="ORF">GQF03_12435</name>
</gene>
<name>A0A845MHJ6_9PROT</name>
<keyword evidence="2" id="KW-1185">Reference proteome</keyword>
<dbReference type="InterPro" id="IPR010865">
    <property type="entry name" value="DUF1499"/>
</dbReference>